<keyword evidence="3" id="KW-1185">Reference proteome</keyword>
<feature type="compositionally biased region" description="Polar residues" evidence="1">
    <location>
        <begin position="209"/>
        <end position="224"/>
    </location>
</feature>
<feature type="compositionally biased region" description="Polar residues" evidence="1">
    <location>
        <begin position="361"/>
        <end position="376"/>
    </location>
</feature>
<feature type="compositionally biased region" description="Low complexity" evidence="1">
    <location>
        <begin position="166"/>
        <end position="178"/>
    </location>
</feature>
<feature type="region of interest" description="Disordered" evidence="1">
    <location>
        <begin position="765"/>
        <end position="1009"/>
    </location>
</feature>
<dbReference type="AlphaFoldDB" id="A0A3N4HVT8"/>
<feature type="compositionally biased region" description="Low complexity" evidence="1">
    <location>
        <begin position="308"/>
        <end position="319"/>
    </location>
</feature>
<feature type="region of interest" description="Disordered" evidence="1">
    <location>
        <begin position="1042"/>
        <end position="1065"/>
    </location>
</feature>
<feature type="compositionally biased region" description="Basic and acidic residues" evidence="1">
    <location>
        <begin position="251"/>
        <end position="261"/>
    </location>
</feature>
<feature type="compositionally biased region" description="Polar residues" evidence="1">
    <location>
        <begin position="677"/>
        <end position="697"/>
    </location>
</feature>
<protein>
    <submittedName>
        <fullName evidence="2">Uncharacterized protein</fullName>
    </submittedName>
</protein>
<evidence type="ECO:0000313" key="2">
    <source>
        <dbReference type="EMBL" id="RPA77206.1"/>
    </source>
</evidence>
<evidence type="ECO:0000256" key="1">
    <source>
        <dbReference type="SAM" id="MobiDB-lite"/>
    </source>
</evidence>
<feature type="compositionally biased region" description="Basic residues" evidence="1">
    <location>
        <begin position="992"/>
        <end position="1001"/>
    </location>
</feature>
<feature type="region of interest" description="Disordered" evidence="1">
    <location>
        <begin position="677"/>
        <end position="725"/>
    </location>
</feature>
<feature type="compositionally biased region" description="Basic and acidic residues" evidence="1">
    <location>
        <begin position="196"/>
        <end position="208"/>
    </location>
</feature>
<feature type="compositionally biased region" description="Acidic residues" evidence="1">
    <location>
        <begin position="1044"/>
        <end position="1056"/>
    </location>
</feature>
<evidence type="ECO:0000313" key="3">
    <source>
        <dbReference type="Proteomes" id="UP000275078"/>
    </source>
</evidence>
<sequence>MVLSALQKEKLETLWKEDKLHKLLVGRAFGSRKALYHILAKEQHISYEDAKRYGKDYLDRPRYVKPKEIRNARDETTPKRVTRGSIRINTPQSDRRRRNTRNSLQTAVFADESIPEPSKEEEEPQAGSRNGTPKVAHRRRGRPPAQKEPEETNETIVVCRRRSRVSRSSSLRRVSTRGVKVEEMGQASKFATEPSVPEKEDIEMRSDETPTVGSPHSTASTANGIPQEESEGLLDTASPKDRRKSGGSPAKSDESGNERQKSATVDTSEATIAQGVGGISEKVEDLTEPLETVSNEEAPQMVMDEPAENAQSNSSNESPRPLAPVPQESESNKTEAQVEEPSLHEVFHQKNIRHYQRAQIGEQSAYGQPSQEILSSQPPPQNGLPVVEEAQTNPIQKESTGEEQILDTDPSPTSTGRKLGRAVIRIPRLKFPGLASMRRGSGPKPRRGSGNDGTEDDVDLEEEAHDIGASEELLSELVEFLPMLRKLKEKEGQAETLDETLNRKVEERLPEMLEKKIQEILPAEIEKRVEEVLPATLERRIEELLPDLVDKRLEELLPQVTINVVLREVLQKITDSGAMHEVMRNFLGAMVPQAVNQLLMGKLARDLQRLMDATLIRELERILSERMPGLQRSMAEKLPGQIEAWLTMFFPAIYNKVVSGLRAYQEERDRMKNCGVLSQSNAGYQPDVTSASATPENQTQPQQQQKSEELHHHRKQPVNGSTFRAVPLIRQSEKLVFQSKRQSDHWTRKVHREESLWQDLLRRQEEQEENEPMFEKRKRQKVGQEVSNNTATSDSVEPSSTLPDQFKVQKSSKPQADSSRPVQKDGSSNIASILQAGRQSKSQPQQNPSVEQSLGTAQESYILVPEPQEDPDATEDEAEKEPSHIQPPEIESKQAPAPTAEVHKPQSPEPQTEQSEAPIAPVFRKPSPSNEALRRAWLFARQEAKREADEANERLAKPEESRKRANREAEELDRRPTDGAEFQGLYDVPPTPHHRHRRHSGRMPLAAPQKSLFAPASTVKRTIDDISDPFATTAASLPKRMALEDGDGMSPELDEILGDRFGKGW</sequence>
<accession>A0A3N4HVT8</accession>
<organism evidence="2 3">
    <name type="scientific">Ascobolus immersus RN42</name>
    <dbReference type="NCBI Taxonomy" id="1160509"/>
    <lineage>
        <taxon>Eukaryota</taxon>
        <taxon>Fungi</taxon>
        <taxon>Dikarya</taxon>
        <taxon>Ascomycota</taxon>
        <taxon>Pezizomycotina</taxon>
        <taxon>Pezizomycetes</taxon>
        <taxon>Pezizales</taxon>
        <taxon>Ascobolaceae</taxon>
        <taxon>Ascobolus</taxon>
    </lineage>
</organism>
<feature type="compositionally biased region" description="Basic and acidic residues" evidence="1">
    <location>
        <begin position="68"/>
        <end position="78"/>
    </location>
</feature>
<name>A0A3N4HVT8_ASCIM</name>
<dbReference type="Proteomes" id="UP000275078">
    <property type="component" value="Unassembled WGS sequence"/>
</dbReference>
<feature type="compositionally biased region" description="Polar residues" evidence="1">
    <location>
        <begin position="785"/>
        <end position="859"/>
    </location>
</feature>
<feature type="compositionally biased region" description="Polar residues" evidence="1">
    <location>
        <begin position="262"/>
        <end position="271"/>
    </location>
</feature>
<feature type="region of interest" description="Disordered" evidence="1">
    <location>
        <begin position="68"/>
        <end position="457"/>
    </location>
</feature>
<gene>
    <name evidence="2" type="ORF">BJ508DRAFT_379033</name>
</gene>
<reference evidence="2 3" key="1">
    <citation type="journal article" date="2018" name="Nat. Ecol. Evol.">
        <title>Pezizomycetes genomes reveal the molecular basis of ectomycorrhizal truffle lifestyle.</title>
        <authorList>
            <person name="Murat C."/>
            <person name="Payen T."/>
            <person name="Noel B."/>
            <person name="Kuo A."/>
            <person name="Morin E."/>
            <person name="Chen J."/>
            <person name="Kohler A."/>
            <person name="Krizsan K."/>
            <person name="Balestrini R."/>
            <person name="Da Silva C."/>
            <person name="Montanini B."/>
            <person name="Hainaut M."/>
            <person name="Levati E."/>
            <person name="Barry K.W."/>
            <person name="Belfiori B."/>
            <person name="Cichocki N."/>
            <person name="Clum A."/>
            <person name="Dockter R.B."/>
            <person name="Fauchery L."/>
            <person name="Guy J."/>
            <person name="Iotti M."/>
            <person name="Le Tacon F."/>
            <person name="Lindquist E.A."/>
            <person name="Lipzen A."/>
            <person name="Malagnac F."/>
            <person name="Mello A."/>
            <person name="Molinier V."/>
            <person name="Miyauchi S."/>
            <person name="Poulain J."/>
            <person name="Riccioni C."/>
            <person name="Rubini A."/>
            <person name="Sitrit Y."/>
            <person name="Splivallo R."/>
            <person name="Traeger S."/>
            <person name="Wang M."/>
            <person name="Zifcakova L."/>
            <person name="Wipf D."/>
            <person name="Zambonelli A."/>
            <person name="Paolocci F."/>
            <person name="Nowrousian M."/>
            <person name="Ottonello S."/>
            <person name="Baldrian P."/>
            <person name="Spatafora J.W."/>
            <person name="Henrissat B."/>
            <person name="Nagy L.G."/>
            <person name="Aury J.M."/>
            <person name="Wincker P."/>
            <person name="Grigoriev I.V."/>
            <person name="Bonfante P."/>
            <person name="Martin F.M."/>
        </authorList>
    </citation>
    <scope>NUCLEOTIDE SEQUENCE [LARGE SCALE GENOMIC DNA]</scope>
    <source>
        <strain evidence="2 3">RN42</strain>
    </source>
</reference>
<proteinExistence type="predicted"/>
<feature type="compositionally biased region" description="Acidic residues" evidence="1">
    <location>
        <begin position="867"/>
        <end position="879"/>
    </location>
</feature>
<dbReference type="EMBL" id="ML119730">
    <property type="protein sequence ID" value="RPA77206.1"/>
    <property type="molecule type" value="Genomic_DNA"/>
</dbReference>
<feature type="compositionally biased region" description="Basic and acidic residues" evidence="1">
    <location>
        <begin position="942"/>
        <end position="978"/>
    </location>
</feature>